<proteinExistence type="predicted"/>
<accession>A0ACC2V958</accession>
<protein>
    <submittedName>
        <fullName evidence="1">Uncharacterized protein</fullName>
    </submittedName>
</protein>
<reference evidence="1" key="1">
    <citation type="submission" date="2023-04" db="EMBL/GenBank/DDBJ databases">
        <title>Draft Genome sequencing of Naganishia species isolated from polar environments using Oxford Nanopore Technology.</title>
        <authorList>
            <person name="Leo P."/>
            <person name="Venkateswaran K."/>
        </authorList>
    </citation>
    <scope>NUCLEOTIDE SEQUENCE</scope>
    <source>
        <strain evidence="1">MNA-CCFEE 5423</strain>
    </source>
</reference>
<dbReference type="Proteomes" id="UP001227268">
    <property type="component" value="Unassembled WGS sequence"/>
</dbReference>
<name>A0ACC2V958_9TREE</name>
<evidence type="ECO:0000313" key="2">
    <source>
        <dbReference type="Proteomes" id="UP001227268"/>
    </source>
</evidence>
<comment type="caution">
    <text evidence="1">The sequence shown here is derived from an EMBL/GenBank/DDBJ whole genome shotgun (WGS) entry which is preliminary data.</text>
</comment>
<sequence>MIAPTFQQLSQKYGHVQFLKVDVDKVPQISAKYNVRAMPTFIVIKGGKVVGEMKGANPAGLTSMVSQHAGPAPAAGASSPSGSSGSKATPTEPGVESLLLHLYNPHITCLNESSNHGIKTIVGSDAVRKGSGWLESEVDPELLVHLPFNQPVKIKSISIFSAISPSQAPKTIQLFINQPTLDFSDASNLTPTQEIVLTEKDVKGERVDVRFVKFQSVNSLSILVKDNQGDEETTRIDSIDVFGSENFKESTRDIPLFQGNAKSSAGYFEYNHDKLKDISWLLEGGGDKPGTGASGISAVTGRMSGDAAKLEGMKRLIAVVKQVASPSIEIRKLANADEWGQAIALDILIRYARAMLENPESSVVTQSSRLEKSSGQDKPSHGKAADTAEHQDEDADELDPDIELLLHCATPLFQSRNSAVVLGTIRLFYLIAPASHEEVEQAKLVRPLIRLVNGLGSAEVKAVATEVCGHVAEERPWLLSASYASFLLHSTDSIRVKRTKIRILDALLNADNADILLREFQEYIRFPEADVSEDAIKAVGHCAGKQISTRKLALGILIKLLNSSRDASVGHAVVVLKSLVQPDASSESVSESIRLVAKLVKQLPEITNGSARSCVYWLAGQYAEADGGDIQTEAGDTFQGVQPWAPDTLRIGAKEFTREPSLAKLQILTLAAKLLVICPTARPIHALATYIFNLARYDEDWDVRDRSRFLRGLLRSIFQTPTADGSDENGLADSEEGETGGVVLRREQIRMVLLAAKETVASEARGGILAGKPLQGYEALSDWTDDPTDTSLRDVEEETPIRPVITSRQQSFQQTHTPQGIASPVLASIGGSPASIGAPKRIPAAQAKSKFKNLDDFLNDSESEEESGDTEEEQVVHQAEVDSEGESSEESEATSEDESAEEDNTLISSGR</sequence>
<dbReference type="EMBL" id="JASBWT010000021">
    <property type="protein sequence ID" value="KAJ9095601.1"/>
    <property type="molecule type" value="Genomic_DNA"/>
</dbReference>
<keyword evidence="2" id="KW-1185">Reference proteome</keyword>
<evidence type="ECO:0000313" key="1">
    <source>
        <dbReference type="EMBL" id="KAJ9095601.1"/>
    </source>
</evidence>
<gene>
    <name evidence="1" type="ORF">QFC21_005472</name>
</gene>
<organism evidence="1 2">
    <name type="scientific">Naganishia friedmannii</name>
    <dbReference type="NCBI Taxonomy" id="89922"/>
    <lineage>
        <taxon>Eukaryota</taxon>
        <taxon>Fungi</taxon>
        <taxon>Dikarya</taxon>
        <taxon>Basidiomycota</taxon>
        <taxon>Agaricomycotina</taxon>
        <taxon>Tremellomycetes</taxon>
        <taxon>Filobasidiales</taxon>
        <taxon>Filobasidiaceae</taxon>
        <taxon>Naganishia</taxon>
    </lineage>
</organism>